<name>A0A9P0PEK8_ACAOB</name>
<keyword evidence="3" id="KW-1185">Reference proteome</keyword>
<keyword evidence="1" id="KW-1133">Transmembrane helix</keyword>
<dbReference type="Proteomes" id="UP001152888">
    <property type="component" value="Unassembled WGS sequence"/>
</dbReference>
<comment type="caution">
    <text evidence="2">The sequence shown here is derived from an EMBL/GenBank/DDBJ whole genome shotgun (WGS) entry which is preliminary data.</text>
</comment>
<keyword evidence="1" id="KW-0812">Transmembrane</keyword>
<evidence type="ECO:0000313" key="2">
    <source>
        <dbReference type="EMBL" id="CAH1983009.1"/>
    </source>
</evidence>
<accession>A0A9P0PEK8</accession>
<gene>
    <name evidence="2" type="ORF">ACAOBT_LOCUS15325</name>
</gene>
<evidence type="ECO:0000313" key="3">
    <source>
        <dbReference type="Proteomes" id="UP001152888"/>
    </source>
</evidence>
<dbReference type="EMBL" id="CAKOFQ010006930">
    <property type="protein sequence ID" value="CAH1983009.1"/>
    <property type="molecule type" value="Genomic_DNA"/>
</dbReference>
<keyword evidence="1" id="KW-0472">Membrane</keyword>
<reference evidence="2" key="1">
    <citation type="submission" date="2022-03" db="EMBL/GenBank/DDBJ databases">
        <authorList>
            <person name="Sayadi A."/>
        </authorList>
    </citation>
    <scope>NUCLEOTIDE SEQUENCE</scope>
</reference>
<evidence type="ECO:0000256" key="1">
    <source>
        <dbReference type="SAM" id="Phobius"/>
    </source>
</evidence>
<protein>
    <submittedName>
        <fullName evidence="2">Uncharacterized protein</fullName>
    </submittedName>
</protein>
<proteinExistence type="predicted"/>
<sequence length="96" mass="10789">MKKSHYIQKNLIFYHLLSLYNPSRAIFIITTGLEQGFQNPMLLLAIIQESITPHGVHGMHYKGLYLTRLLLLLALQMIMAGATCTTISVTNSSNPE</sequence>
<organism evidence="2 3">
    <name type="scientific">Acanthoscelides obtectus</name>
    <name type="common">Bean weevil</name>
    <name type="synonym">Bruchus obtectus</name>
    <dbReference type="NCBI Taxonomy" id="200917"/>
    <lineage>
        <taxon>Eukaryota</taxon>
        <taxon>Metazoa</taxon>
        <taxon>Ecdysozoa</taxon>
        <taxon>Arthropoda</taxon>
        <taxon>Hexapoda</taxon>
        <taxon>Insecta</taxon>
        <taxon>Pterygota</taxon>
        <taxon>Neoptera</taxon>
        <taxon>Endopterygota</taxon>
        <taxon>Coleoptera</taxon>
        <taxon>Polyphaga</taxon>
        <taxon>Cucujiformia</taxon>
        <taxon>Chrysomeloidea</taxon>
        <taxon>Chrysomelidae</taxon>
        <taxon>Bruchinae</taxon>
        <taxon>Bruchini</taxon>
        <taxon>Acanthoscelides</taxon>
    </lineage>
</organism>
<feature type="transmembrane region" description="Helical" evidence="1">
    <location>
        <begin position="69"/>
        <end position="89"/>
    </location>
</feature>
<dbReference type="AlphaFoldDB" id="A0A9P0PEK8"/>